<keyword evidence="1" id="KW-0472">Membrane</keyword>
<dbReference type="AlphaFoldDB" id="A0A4Z2JFF4"/>
<comment type="caution">
    <text evidence="2">The sequence shown here is derived from an EMBL/GenBank/DDBJ whole genome shotgun (WGS) entry which is preliminary data.</text>
</comment>
<evidence type="ECO:0000256" key="1">
    <source>
        <dbReference type="SAM" id="Phobius"/>
    </source>
</evidence>
<keyword evidence="3" id="KW-1185">Reference proteome</keyword>
<organism evidence="2 3">
    <name type="scientific">Liparis tanakae</name>
    <name type="common">Tanaka's snailfish</name>
    <dbReference type="NCBI Taxonomy" id="230148"/>
    <lineage>
        <taxon>Eukaryota</taxon>
        <taxon>Metazoa</taxon>
        <taxon>Chordata</taxon>
        <taxon>Craniata</taxon>
        <taxon>Vertebrata</taxon>
        <taxon>Euteleostomi</taxon>
        <taxon>Actinopterygii</taxon>
        <taxon>Neopterygii</taxon>
        <taxon>Teleostei</taxon>
        <taxon>Neoteleostei</taxon>
        <taxon>Acanthomorphata</taxon>
        <taxon>Eupercaria</taxon>
        <taxon>Perciformes</taxon>
        <taxon>Cottioidei</taxon>
        <taxon>Cottales</taxon>
        <taxon>Liparidae</taxon>
        <taxon>Liparis</taxon>
    </lineage>
</organism>
<evidence type="ECO:0000313" key="2">
    <source>
        <dbReference type="EMBL" id="TNN88985.1"/>
    </source>
</evidence>
<name>A0A4Z2JFF4_9TELE</name>
<dbReference type="Proteomes" id="UP000314294">
    <property type="component" value="Unassembled WGS sequence"/>
</dbReference>
<keyword evidence="1" id="KW-1133">Transmembrane helix</keyword>
<sequence>MARFARPISVAPGPVHRRSSLVGGALPSERCLLISVADRAGGRYAEVLLLLALCPYVLYYALGGAMLSRSVMGGDKAGLSGPNDA</sequence>
<reference evidence="2 3" key="1">
    <citation type="submission" date="2019-03" db="EMBL/GenBank/DDBJ databases">
        <title>First draft genome of Liparis tanakae, snailfish: a comprehensive survey of snailfish specific genes.</title>
        <authorList>
            <person name="Kim W."/>
            <person name="Song I."/>
            <person name="Jeong J.-H."/>
            <person name="Kim D."/>
            <person name="Kim S."/>
            <person name="Ryu S."/>
            <person name="Song J.Y."/>
            <person name="Lee S.K."/>
        </authorList>
    </citation>
    <scope>NUCLEOTIDE SEQUENCE [LARGE SCALE GENOMIC DNA]</scope>
    <source>
        <tissue evidence="2">Muscle</tissue>
    </source>
</reference>
<evidence type="ECO:0000313" key="3">
    <source>
        <dbReference type="Proteomes" id="UP000314294"/>
    </source>
</evidence>
<proteinExistence type="predicted"/>
<accession>A0A4Z2JFF4</accession>
<gene>
    <name evidence="2" type="ORF">EYF80_000863</name>
</gene>
<dbReference type="EMBL" id="SRLO01000003">
    <property type="protein sequence ID" value="TNN88985.1"/>
    <property type="molecule type" value="Genomic_DNA"/>
</dbReference>
<protein>
    <submittedName>
        <fullName evidence="2">Uncharacterized protein</fullName>
    </submittedName>
</protein>
<keyword evidence="1" id="KW-0812">Transmembrane</keyword>
<feature type="transmembrane region" description="Helical" evidence="1">
    <location>
        <begin position="44"/>
        <end position="62"/>
    </location>
</feature>